<organism evidence="1 2">
    <name type="scientific">Blattamonas nauphoetae</name>
    <dbReference type="NCBI Taxonomy" id="2049346"/>
    <lineage>
        <taxon>Eukaryota</taxon>
        <taxon>Metamonada</taxon>
        <taxon>Preaxostyla</taxon>
        <taxon>Oxymonadida</taxon>
        <taxon>Blattamonas</taxon>
    </lineage>
</organism>
<accession>A0ABQ9Y8F4</accession>
<protein>
    <submittedName>
        <fullName evidence="1">Uncharacterized protein</fullName>
    </submittedName>
</protein>
<keyword evidence="2" id="KW-1185">Reference proteome</keyword>
<evidence type="ECO:0000313" key="2">
    <source>
        <dbReference type="Proteomes" id="UP001281761"/>
    </source>
</evidence>
<proteinExistence type="predicted"/>
<dbReference type="InterPro" id="IPR016024">
    <property type="entry name" value="ARM-type_fold"/>
</dbReference>
<dbReference type="EMBL" id="JARBJD010000025">
    <property type="protein sequence ID" value="KAK2960043.1"/>
    <property type="molecule type" value="Genomic_DNA"/>
</dbReference>
<reference evidence="1 2" key="1">
    <citation type="journal article" date="2022" name="bioRxiv">
        <title>Genomics of Preaxostyla Flagellates Illuminates Evolutionary Transitions and the Path Towards Mitochondrial Loss.</title>
        <authorList>
            <person name="Novak L.V.F."/>
            <person name="Treitli S.C."/>
            <person name="Pyrih J."/>
            <person name="Halakuc P."/>
            <person name="Pipaliya S.V."/>
            <person name="Vacek V."/>
            <person name="Brzon O."/>
            <person name="Soukal P."/>
            <person name="Eme L."/>
            <person name="Dacks J.B."/>
            <person name="Karnkowska A."/>
            <person name="Elias M."/>
            <person name="Hampl V."/>
        </authorList>
    </citation>
    <scope>NUCLEOTIDE SEQUENCE [LARGE SCALE GENOMIC DNA]</scope>
    <source>
        <strain evidence="1">NAU3</strain>
        <tissue evidence="1">Gut</tissue>
    </source>
</reference>
<comment type="caution">
    <text evidence="1">The sequence shown here is derived from an EMBL/GenBank/DDBJ whole genome shotgun (WGS) entry which is preliminary data.</text>
</comment>
<gene>
    <name evidence="1" type="ORF">BLNAU_4926</name>
</gene>
<name>A0ABQ9Y8F4_9EUKA</name>
<dbReference type="Proteomes" id="UP001281761">
    <property type="component" value="Unassembled WGS sequence"/>
</dbReference>
<sequence>MPHNPHSSVELATVVPDSLSLWMKYSNSRTSLEDRTELYASLVSLIKAEYPLDDTLQDQTVHFLKSLYPILCTLFHIAIYRSLVAMVKAEYPFDNALQDKAARFLKSLEPDWCDLQHAEKLVYDLVPSSSGSTSGFVESIVTLVSSPHSTVVAAALSLLTETAMVSTPTIQSRLVESDLVTNVFATLQPQTLPITGNEEIFDNLIKIVLDCINITFPPSLRNLGITTAVDQFNRREMIFQKVVLPSREEQLSGQGEALSVLGQRLIRMSLLVTFQKGFDQLFLKFID</sequence>
<dbReference type="SUPFAM" id="SSF48371">
    <property type="entry name" value="ARM repeat"/>
    <property type="match status" value="1"/>
</dbReference>
<evidence type="ECO:0000313" key="1">
    <source>
        <dbReference type="EMBL" id="KAK2960043.1"/>
    </source>
</evidence>